<protein>
    <submittedName>
        <fullName evidence="1">Uncharacterized protein</fullName>
    </submittedName>
</protein>
<reference evidence="1" key="1">
    <citation type="submission" date="2014-05" db="EMBL/GenBank/DDBJ databases">
        <authorList>
            <person name="Chronopoulou M."/>
        </authorList>
    </citation>
    <scope>NUCLEOTIDE SEQUENCE</scope>
    <source>
        <tissue evidence="1">Whole organism</tissue>
    </source>
</reference>
<evidence type="ECO:0000313" key="1">
    <source>
        <dbReference type="EMBL" id="CDW41087.1"/>
    </source>
</evidence>
<name>A0A0K2UT62_LEPSM</name>
<dbReference type="AlphaFoldDB" id="A0A0K2UT62"/>
<accession>A0A0K2UT62</accession>
<feature type="non-terminal residue" evidence="1">
    <location>
        <position position="1"/>
    </location>
</feature>
<organism evidence="1">
    <name type="scientific">Lepeophtheirus salmonis</name>
    <name type="common">Salmon louse</name>
    <name type="synonym">Caligus salmonis</name>
    <dbReference type="NCBI Taxonomy" id="72036"/>
    <lineage>
        <taxon>Eukaryota</taxon>
        <taxon>Metazoa</taxon>
        <taxon>Ecdysozoa</taxon>
        <taxon>Arthropoda</taxon>
        <taxon>Crustacea</taxon>
        <taxon>Multicrustacea</taxon>
        <taxon>Hexanauplia</taxon>
        <taxon>Copepoda</taxon>
        <taxon>Siphonostomatoida</taxon>
        <taxon>Caligidae</taxon>
        <taxon>Lepeophtheirus</taxon>
    </lineage>
</organism>
<sequence length="47" mass="5349">KQNLYTYLIILSELSLSERALPLARVHAWKNSVGVSWDSLVHSLNII</sequence>
<proteinExistence type="predicted"/>
<dbReference type="EMBL" id="HACA01023726">
    <property type="protein sequence ID" value="CDW41087.1"/>
    <property type="molecule type" value="Transcribed_RNA"/>
</dbReference>